<evidence type="ECO:0000313" key="6">
    <source>
        <dbReference type="Proteomes" id="UP000494363"/>
    </source>
</evidence>
<dbReference type="InterPro" id="IPR029069">
    <property type="entry name" value="HotDog_dom_sf"/>
</dbReference>
<accession>A0A6J5EFG7</accession>
<sequence>MDLKERGIPTLCLVPQPNDANVYGDVSGSWVMTHVDTAASIPAIRRANGRAVTIAMNSCVFREPVYIGDLVSFYATIVATGRTSVTVKVEVYAQRMGLEADVAKVTEATLTFVATDDDRRPRALPAITEGSPKEPPVWGGTKHPVLSATAGMPNHALAGMPHFAQDTVSLSKAD</sequence>
<evidence type="ECO:0000256" key="1">
    <source>
        <dbReference type="ARBA" id="ARBA00010458"/>
    </source>
</evidence>
<evidence type="ECO:0000256" key="2">
    <source>
        <dbReference type="ARBA" id="ARBA00022801"/>
    </source>
</evidence>
<comment type="similarity">
    <text evidence="1">Belongs to the acyl coenzyme A hydrolase family.</text>
</comment>
<evidence type="ECO:0000259" key="4">
    <source>
        <dbReference type="PROSITE" id="PS51770"/>
    </source>
</evidence>
<organism evidence="5 6">
    <name type="scientific">Paraburkholderia humisilvae</name>
    <dbReference type="NCBI Taxonomy" id="627669"/>
    <lineage>
        <taxon>Bacteria</taxon>
        <taxon>Pseudomonadati</taxon>
        <taxon>Pseudomonadota</taxon>
        <taxon>Betaproteobacteria</taxon>
        <taxon>Burkholderiales</taxon>
        <taxon>Burkholderiaceae</taxon>
        <taxon>Paraburkholderia</taxon>
    </lineage>
</organism>
<dbReference type="Pfam" id="PF03061">
    <property type="entry name" value="4HBT"/>
    <property type="match status" value="1"/>
</dbReference>
<dbReference type="AlphaFoldDB" id="A0A6J5EFG7"/>
<dbReference type="SUPFAM" id="SSF54637">
    <property type="entry name" value="Thioesterase/thiol ester dehydrase-isomerase"/>
    <property type="match status" value="1"/>
</dbReference>
<gene>
    <name evidence="5" type="ORF">LMG29542_04894</name>
</gene>
<protein>
    <recommendedName>
        <fullName evidence="4">HotDog ACOT-type domain-containing protein</fullName>
    </recommendedName>
</protein>
<dbReference type="PANTHER" id="PTHR11049:SF5">
    <property type="entry name" value="ACYL-COA THIOESTER HYDROLASE YCIA"/>
    <property type="match status" value="1"/>
</dbReference>
<dbReference type="InterPro" id="IPR040170">
    <property type="entry name" value="Cytosol_ACT"/>
</dbReference>
<dbReference type="Proteomes" id="UP000494363">
    <property type="component" value="Unassembled WGS sequence"/>
</dbReference>
<dbReference type="GO" id="GO:0006637">
    <property type="term" value="P:acyl-CoA metabolic process"/>
    <property type="evidence" value="ECO:0007669"/>
    <property type="project" value="TreeGrafter"/>
</dbReference>
<dbReference type="PANTHER" id="PTHR11049">
    <property type="entry name" value="ACYL COENZYME A THIOESTER HYDROLASE"/>
    <property type="match status" value="1"/>
</dbReference>
<dbReference type="CDD" id="cd03442">
    <property type="entry name" value="BFIT_BACH"/>
    <property type="match status" value="1"/>
</dbReference>
<feature type="domain" description="HotDog ACOT-type" evidence="4">
    <location>
        <begin position="5"/>
        <end position="118"/>
    </location>
</feature>
<dbReference type="GO" id="GO:0005829">
    <property type="term" value="C:cytosol"/>
    <property type="evidence" value="ECO:0007669"/>
    <property type="project" value="TreeGrafter"/>
</dbReference>
<dbReference type="GO" id="GO:0009062">
    <property type="term" value="P:fatty acid catabolic process"/>
    <property type="evidence" value="ECO:0007669"/>
    <property type="project" value="TreeGrafter"/>
</dbReference>
<dbReference type="Gene3D" id="3.10.129.10">
    <property type="entry name" value="Hotdog Thioesterase"/>
    <property type="match status" value="1"/>
</dbReference>
<proteinExistence type="inferred from homology"/>
<dbReference type="InterPro" id="IPR033120">
    <property type="entry name" value="HOTDOG_ACOT"/>
</dbReference>
<dbReference type="PROSITE" id="PS51770">
    <property type="entry name" value="HOTDOG_ACOT"/>
    <property type="match status" value="1"/>
</dbReference>
<name>A0A6J5EFG7_9BURK</name>
<keyword evidence="2 3" id="KW-0378">Hydrolase</keyword>
<dbReference type="GO" id="GO:0052816">
    <property type="term" value="F:long-chain fatty acyl-CoA hydrolase activity"/>
    <property type="evidence" value="ECO:0007669"/>
    <property type="project" value="TreeGrafter"/>
</dbReference>
<evidence type="ECO:0000313" key="5">
    <source>
        <dbReference type="EMBL" id="CAB3764434.1"/>
    </source>
</evidence>
<dbReference type="EMBL" id="CADIKH010000024">
    <property type="protein sequence ID" value="CAB3764434.1"/>
    <property type="molecule type" value="Genomic_DNA"/>
</dbReference>
<keyword evidence="6" id="KW-1185">Reference proteome</keyword>
<dbReference type="InterPro" id="IPR006683">
    <property type="entry name" value="Thioestr_dom"/>
</dbReference>
<reference evidence="5 6" key="1">
    <citation type="submission" date="2020-04" db="EMBL/GenBank/DDBJ databases">
        <authorList>
            <person name="De Canck E."/>
        </authorList>
    </citation>
    <scope>NUCLEOTIDE SEQUENCE [LARGE SCALE GENOMIC DNA]</scope>
    <source>
        <strain evidence="5 6">LMG 29542</strain>
    </source>
</reference>
<evidence type="ECO:0000256" key="3">
    <source>
        <dbReference type="PROSITE-ProRule" id="PRU01106"/>
    </source>
</evidence>